<dbReference type="RefSeq" id="WP_413272934.1">
    <property type="nucleotide sequence ID" value="NZ_JBHFNQ010000185.1"/>
</dbReference>
<feature type="domain" description="CBM20" evidence="1">
    <location>
        <begin position="1"/>
        <end position="109"/>
    </location>
</feature>
<protein>
    <submittedName>
        <fullName evidence="2">DUF1796 family putative cysteine peptidase</fullName>
    </submittedName>
</protein>
<dbReference type="PROSITE" id="PS51166">
    <property type="entry name" value="CBM20"/>
    <property type="match status" value="1"/>
</dbReference>
<dbReference type="Pfam" id="PF08795">
    <property type="entry name" value="DUF1796"/>
    <property type="match status" value="1"/>
</dbReference>
<dbReference type="InterPro" id="IPR051532">
    <property type="entry name" value="Ester_Hydrolysis_Enzymes"/>
</dbReference>
<dbReference type="SUPFAM" id="SSF52266">
    <property type="entry name" value="SGNH hydrolase"/>
    <property type="match status" value="1"/>
</dbReference>
<sequence length="751" mass="86310">MYRFQVRAHTQTGEFIAVVGSTPELGMWDINKCVPLHTSGGSYPLWWTEIEINIPSSLELSQEQKIQYKYVRFNVDGTVQWEAWGENRWIPIESDLPPTTIIVEDGWFGWVPPFPYGYFQEPVAQKPVTKGNEGLKIVVIGSSVALGCNSWLLRGWSWHLEQALQEKYGHILVNVSELGAHVSRTIERFPLVIAPEQPDIVIIALSLGNEGFVYCPPHQRRAVQRHFERGLQQLVKMTKEWGAMPILGGLYPNADYSLEHNWLLRDTHNRMLTWGVPMLNWLDTIDDGAGRWKPGISSDAAHPNSLGQRLMFEAIDLPIFDIDKNKLIQLKQRSHQKQEVPIYRDNLGFHVFACPEEKSLRVINTSKNTYTIATYWEELQAAIQSKAGLLPGIYISKKVEKGTLPYFWVREDGAIETLVNIPPGADIEYSAAFNLFSPKSSQILHYDGLLGILKESDTTLRVINESDDEYNIHPMWKEVRNALKQMPEGVYEDLIEPDLPFRTMMIGKHGLESRVKVPGKSSVIFEYKCKLTDISRVAIIPLGDRCAARMLLYKMEYDGPAFPFDLTRSTNLGDVADMIENGFSDMWNPYFLHYNHDERRIYHGKWSGLSFAHEVEETDDPLNDMSPVYERMRVRYSARSERFWYTVKKCDEALFVRTGITDRGYVINLLHKLKAKCHGKPFRVLLISPQSSDEFAGIPNVLHYNLEFNPDKMYDDLGYWMYCTDVMREIIESLGVTSKNLFWCPPNPPKD</sequence>
<dbReference type="Pfam" id="PF00686">
    <property type="entry name" value="CBM_20"/>
    <property type="match status" value="1"/>
</dbReference>
<proteinExistence type="predicted"/>
<dbReference type="CDD" id="cd00229">
    <property type="entry name" value="SGNH_hydrolase"/>
    <property type="match status" value="1"/>
</dbReference>
<dbReference type="InterPro" id="IPR013830">
    <property type="entry name" value="SGNH_hydro"/>
</dbReference>
<reference evidence="2 3" key="1">
    <citation type="submission" date="2024-09" db="EMBL/GenBank/DDBJ databases">
        <title>Floridaenema gen nov. (Aerosakkonemataceae, Aerosakkonematales ord. nov., Cyanobacteria) from benthic tropical and subtropical fresh waters, with the description of four new species.</title>
        <authorList>
            <person name="Moretto J.A."/>
            <person name="Berthold D.E."/>
            <person name="Lefler F.W."/>
            <person name="Huang I.-S."/>
            <person name="Laughinghouse H. IV."/>
        </authorList>
    </citation>
    <scope>NUCLEOTIDE SEQUENCE [LARGE SCALE GENOMIC DNA]</scope>
    <source>
        <strain evidence="2 3">BLCC-F46</strain>
    </source>
</reference>
<dbReference type="InterPro" id="IPR013784">
    <property type="entry name" value="Carb-bd-like_fold"/>
</dbReference>
<dbReference type="EMBL" id="JBHFNQ010000185">
    <property type="protein sequence ID" value="MFB2879901.1"/>
    <property type="molecule type" value="Genomic_DNA"/>
</dbReference>
<accession>A0ABV4XAT4</accession>
<evidence type="ECO:0000259" key="1">
    <source>
        <dbReference type="PROSITE" id="PS51166"/>
    </source>
</evidence>
<keyword evidence="3" id="KW-1185">Reference proteome</keyword>
<dbReference type="InterPro" id="IPR013783">
    <property type="entry name" value="Ig-like_fold"/>
</dbReference>
<dbReference type="InterPro" id="IPR014903">
    <property type="entry name" value="DUF1796"/>
</dbReference>
<evidence type="ECO:0000313" key="3">
    <source>
        <dbReference type="Proteomes" id="UP001576774"/>
    </source>
</evidence>
<name>A0ABV4XAT4_9CYAN</name>
<gene>
    <name evidence="2" type="ORF">ACE1CC_23855</name>
</gene>
<organism evidence="2 3">
    <name type="scientific">Floridaenema aerugineum BLCC-F46</name>
    <dbReference type="NCBI Taxonomy" id="3153654"/>
    <lineage>
        <taxon>Bacteria</taxon>
        <taxon>Bacillati</taxon>
        <taxon>Cyanobacteriota</taxon>
        <taxon>Cyanophyceae</taxon>
        <taxon>Oscillatoriophycideae</taxon>
        <taxon>Aerosakkonematales</taxon>
        <taxon>Aerosakkonemataceae</taxon>
        <taxon>Floridanema</taxon>
        <taxon>Floridanema aerugineum</taxon>
    </lineage>
</organism>
<dbReference type="CDD" id="cd05467">
    <property type="entry name" value="CBM20"/>
    <property type="match status" value="1"/>
</dbReference>
<evidence type="ECO:0000313" key="2">
    <source>
        <dbReference type="EMBL" id="MFB2879901.1"/>
    </source>
</evidence>
<dbReference type="SMART" id="SM01065">
    <property type="entry name" value="CBM_2"/>
    <property type="match status" value="1"/>
</dbReference>
<dbReference type="PANTHER" id="PTHR30383:SF5">
    <property type="entry name" value="SGNH HYDROLASE-TYPE ESTERASE DOMAIN-CONTAINING PROTEIN"/>
    <property type="match status" value="1"/>
</dbReference>
<dbReference type="Gene3D" id="3.40.50.1110">
    <property type="entry name" value="SGNH hydrolase"/>
    <property type="match status" value="1"/>
</dbReference>
<dbReference type="Proteomes" id="UP001576774">
    <property type="component" value="Unassembled WGS sequence"/>
</dbReference>
<dbReference type="InterPro" id="IPR002044">
    <property type="entry name" value="CBM20"/>
</dbReference>
<dbReference type="Gene3D" id="2.60.40.10">
    <property type="entry name" value="Immunoglobulins"/>
    <property type="match status" value="1"/>
</dbReference>
<comment type="caution">
    <text evidence="2">The sequence shown here is derived from an EMBL/GenBank/DDBJ whole genome shotgun (WGS) entry which is preliminary data.</text>
</comment>
<dbReference type="SUPFAM" id="SSF49452">
    <property type="entry name" value="Starch-binding domain-like"/>
    <property type="match status" value="1"/>
</dbReference>
<dbReference type="PANTHER" id="PTHR30383">
    <property type="entry name" value="THIOESTERASE 1/PROTEASE 1/LYSOPHOSPHOLIPASE L1"/>
    <property type="match status" value="1"/>
</dbReference>
<dbReference type="Pfam" id="PF13472">
    <property type="entry name" value="Lipase_GDSL_2"/>
    <property type="match status" value="1"/>
</dbReference>
<dbReference type="InterPro" id="IPR036514">
    <property type="entry name" value="SGNH_hydro_sf"/>
</dbReference>